<organism evidence="1 2">
    <name type="scientific">Babesia microti (strain RI)</name>
    <dbReference type="NCBI Taxonomy" id="1133968"/>
    <lineage>
        <taxon>Eukaryota</taxon>
        <taxon>Sar</taxon>
        <taxon>Alveolata</taxon>
        <taxon>Apicomplexa</taxon>
        <taxon>Aconoidasida</taxon>
        <taxon>Piroplasmida</taxon>
        <taxon>Babesiidae</taxon>
        <taxon>Babesia</taxon>
    </lineage>
</organism>
<gene>
    <name evidence="1" type="ORF">BmR1_04g09867</name>
</gene>
<reference evidence="1 2" key="2">
    <citation type="journal article" date="2013" name="PLoS ONE">
        <title>Whole genome mapping and re-organization of the nuclear and mitochondrial genomes of Babesia microti isolates.</title>
        <authorList>
            <person name="Cornillot E."/>
            <person name="Dassouli A."/>
            <person name="Garg A."/>
            <person name="Pachikara N."/>
            <person name="Randazzo S."/>
            <person name="Depoix D."/>
            <person name="Carcy B."/>
            <person name="Delbecq S."/>
            <person name="Frutos R."/>
            <person name="Silva J.C."/>
            <person name="Sutton R."/>
            <person name="Krause P.J."/>
            <person name="Mamoun C.B."/>
        </authorList>
    </citation>
    <scope>NUCLEOTIDE SEQUENCE [LARGE SCALE GENOMIC DNA]</scope>
    <source>
        <strain evidence="1 2">RI</strain>
    </source>
</reference>
<keyword evidence="2" id="KW-1185">Reference proteome</keyword>
<dbReference type="Proteomes" id="UP000002899">
    <property type="component" value="Chromosome IV"/>
</dbReference>
<sequence length="37" mass="4312">MQRAIASLTYWMIILNVNCINNSQIYPNTTNIIKNLE</sequence>
<evidence type="ECO:0000313" key="2">
    <source>
        <dbReference type="Proteomes" id="UP000002899"/>
    </source>
</evidence>
<evidence type="ECO:0000313" key="1">
    <source>
        <dbReference type="EMBL" id="SIO73928.1"/>
    </source>
</evidence>
<dbReference type="EMBL" id="LN871599">
    <property type="protein sequence ID" value="SIO73928.1"/>
    <property type="molecule type" value="Genomic_DNA"/>
</dbReference>
<dbReference type="VEuPathDB" id="PiroplasmaDB:BmR1_04g09867"/>
<protein>
    <submittedName>
        <fullName evidence="1">Uncharacterized protein</fullName>
    </submittedName>
</protein>
<dbReference type="GeneID" id="33043802"/>
<reference evidence="1 2" key="1">
    <citation type="journal article" date="2012" name="Nucleic Acids Res.">
        <title>Sequencing of the smallest Apicomplexan genome from the human pathogen Babesia microti.</title>
        <authorList>
            <person name="Cornillot E."/>
            <person name="Hadj-Kaddour K."/>
            <person name="Dassouli A."/>
            <person name="Noel B."/>
            <person name="Ranwez V."/>
            <person name="Vacherie B."/>
            <person name="Augagneur Y."/>
            <person name="Bres V."/>
            <person name="Duclos A."/>
            <person name="Randazzo S."/>
            <person name="Carcy B."/>
            <person name="Debierre-Grockiego F."/>
            <person name="Delbecq S."/>
            <person name="Moubri-Menage K."/>
            <person name="Shams-Eldin H."/>
            <person name="Usmani-Brown S."/>
            <person name="Bringaud F."/>
            <person name="Wincker P."/>
            <person name="Vivares C.P."/>
            <person name="Schwarz R.T."/>
            <person name="Schetters T.P."/>
            <person name="Krause P.J."/>
            <person name="Gorenflot A."/>
            <person name="Berry V."/>
            <person name="Barbe V."/>
            <person name="Ben Mamoun C."/>
        </authorList>
    </citation>
    <scope>NUCLEOTIDE SEQUENCE [LARGE SCALE GENOMIC DNA]</scope>
    <source>
        <strain evidence="1 2">RI</strain>
    </source>
</reference>
<proteinExistence type="predicted"/>
<reference evidence="1 2" key="3">
    <citation type="journal article" date="2016" name="Sci. Rep.">
        <title>Genome-wide diversity and gene expression profiling of Babesia microti isolates identify polymorphic genes that mediate host-pathogen interactions.</title>
        <authorList>
            <person name="Silva J.C."/>
            <person name="Cornillot E."/>
            <person name="McCracken C."/>
            <person name="Usmani-Brown S."/>
            <person name="Dwivedi A."/>
            <person name="Ifeonu O.O."/>
            <person name="Crabtree J."/>
            <person name="Gotia H.T."/>
            <person name="Virji A.Z."/>
            <person name="Reynes C."/>
            <person name="Colinge J."/>
            <person name="Kumar V."/>
            <person name="Lawres L."/>
            <person name="Pazzi J.E."/>
            <person name="Pablo J.V."/>
            <person name="Hung C."/>
            <person name="Brancato J."/>
            <person name="Kumari P."/>
            <person name="Orvis J."/>
            <person name="Tretina K."/>
            <person name="Chibucos M."/>
            <person name="Ott S."/>
            <person name="Sadzewicz L."/>
            <person name="Sengamalay N."/>
            <person name="Shetty A.C."/>
            <person name="Su Q."/>
            <person name="Tallon L."/>
            <person name="Fraser C.M."/>
            <person name="Frutos R."/>
            <person name="Molina D.M."/>
            <person name="Krause P.J."/>
            <person name="Ben Mamoun C."/>
        </authorList>
    </citation>
    <scope>NUCLEOTIDE SEQUENCE [LARGE SCALE GENOMIC DNA]</scope>
    <source>
        <strain evidence="1 2">RI</strain>
    </source>
</reference>
<dbReference type="KEGG" id="bmic:BmR1_04g09867"/>
<dbReference type="RefSeq" id="XP_021337975.1">
    <property type="nucleotide sequence ID" value="XM_021482827.1"/>
</dbReference>
<dbReference type="AlphaFoldDB" id="A0A1N6LYH0"/>
<accession>A0A1N6LYH0</accession>
<name>A0A1N6LYH0_BABMR</name>